<dbReference type="EMBL" id="BAABLM010000001">
    <property type="protein sequence ID" value="GAA4665952.1"/>
    <property type="molecule type" value="Genomic_DNA"/>
</dbReference>
<keyword evidence="3" id="KW-1185">Reference proteome</keyword>
<name>A0ABP8VND1_9MICO</name>
<comment type="caution">
    <text evidence="2">The sequence shown here is derived from an EMBL/GenBank/DDBJ whole genome shotgun (WGS) entry which is preliminary data.</text>
</comment>
<reference evidence="3" key="1">
    <citation type="journal article" date="2019" name="Int. J. Syst. Evol. Microbiol.">
        <title>The Global Catalogue of Microorganisms (GCM) 10K type strain sequencing project: providing services to taxonomists for standard genome sequencing and annotation.</title>
        <authorList>
            <consortium name="The Broad Institute Genomics Platform"/>
            <consortium name="The Broad Institute Genome Sequencing Center for Infectious Disease"/>
            <person name="Wu L."/>
            <person name="Ma J."/>
        </authorList>
    </citation>
    <scope>NUCLEOTIDE SEQUENCE [LARGE SCALE GENOMIC DNA]</scope>
    <source>
        <strain evidence="3">JCM 18956</strain>
    </source>
</reference>
<feature type="compositionally biased region" description="Polar residues" evidence="1">
    <location>
        <begin position="204"/>
        <end position="222"/>
    </location>
</feature>
<sequence>MTGGGLARTSGILTPASVSIERGHVETVEGRICAAAHLARLRIEPVQHLEDVTAGHGARDRLRPENPDARRGRDDEGRVDEDPRPGLEAVGNHQVVHDDCTAAENEIGENDGCAASSGGRRYGRCRDGEEPIELGAVCGGMEGGRQEQRHASIEAAPGLRIRAGAASVENSRPSTGAPGEVAPPRVRSTEELGEGNPRMPTLKTPKSSRTSTATPRLLRTSQDFLTWRQARPSIMDTAKAGGG</sequence>
<feature type="compositionally biased region" description="Basic and acidic residues" evidence="1">
    <location>
        <begin position="52"/>
        <end position="85"/>
    </location>
</feature>
<protein>
    <submittedName>
        <fullName evidence="2">Uncharacterized protein</fullName>
    </submittedName>
</protein>
<evidence type="ECO:0000313" key="2">
    <source>
        <dbReference type="EMBL" id="GAA4665952.1"/>
    </source>
</evidence>
<feature type="region of interest" description="Disordered" evidence="1">
    <location>
        <begin position="52"/>
        <end position="89"/>
    </location>
</feature>
<proteinExistence type="predicted"/>
<evidence type="ECO:0000313" key="3">
    <source>
        <dbReference type="Proteomes" id="UP001501295"/>
    </source>
</evidence>
<dbReference type="Proteomes" id="UP001501295">
    <property type="component" value="Unassembled WGS sequence"/>
</dbReference>
<gene>
    <name evidence="2" type="ORF">GCM10025780_04330</name>
</gene>
<evidence type="ECO:0000256" key="1">
    <source>
        <dbReference type="SAM" id="MobiDB-lite"/>
    </source>
</evidence>
<accession>A0ABP8VND1</accession>
<feature type="region of interest" description="Disordered" evidence="1">
    <location>
        <begin position="165"/>
        <end position="222"/>
    </location>
</feature>
<organism evidence="2 3">
    <name type="scientific">Frondihabitans cladoniiphilus</name>
    <dbReference type="NCBI Taxonomy" id="715785"/>
    <lineage>
        <taxon>Bacteria</taxon>
        <taxon>Bacillati</taxon>
        <taxon>Actinomycetota</taxon>
        <taxon>Actinomycetes</taxon>
        <taxon>Micrococcales</taxon>
        <taxon>Microbacteriaceae</taxon>
        <taxon>Frondihabitans</taxon>
    </lineage>
</organism>